<accession>A0A641AQL8</accession>
<dbReference type="RefSeq" id="WP_129182450.1">
    <property type="nucleotide sequence ID" value="NZ_JAGIOG010000001.1"/>
</dbReference>
<dbReference type="OrthoDB" id="3675358at2"/>
<reference evidence="1" key="1">
    <citation type="submission" date="2019-09" db="EMBL/GenBank/DDBJ databases">
        <authorList>
            <person name="Li J."/>
        </authorList>
    </citation>
    <scope>NUCLEOTIDE SEQUENCE [LARGE SCALE GENOMIC DNA]</scope>
    <source>
        <strain evidence="1">NRBC 14897</strain>
    </source>
</reference>
<keyword evidence="2" id="KW-1185">Reference proteome</keyword>
<dbReference type="AlphaFoldDB" id="A0A641AQL8"/>
<dbReference type="EMBL" id="SDPP02000002">
    <property type="protein sequence ID" value="KAA1378545.1"/>
    <property type="molecule type" value="Genomic_DNA"/>
</dbReference>
<name>A0A641AQL8_9ACTN</name>
<dbReference type="Proteomes" id="UP001515100">
    <property type="component" value="Unassembled WGS sequence"/>
</dbReference>
<comment type="caution">
    <text evidence="1">The sequence shown here is derived from an EMBL/GenBank/DDBJ whole genome shotgun (WGS) entry which is preliminary data.</text>
</comment>
<organism evidence="1 2">
    <name type="scientific">Aeromicrobium fastidiosum</name>
    <dbReference type="NCBI Taxonomy" id="52699"/>
    <lineage>
        <taxon>Bacteria</taxon>
        <taxon>Bacillati</taxon>
        <taxon>Actinomycetota</taxon>
        <taxon>Actinomycetes</taxon>
        <taxon>Propionibacteriales</taxon>
        <taxon>Nocardioidaceae</taxon>
        <taxon>Aeromicrobium</taxon>
    </lineage>
</organism>
<gene>
    <name evidence="1" type="ORF">ESP62_009370</name>
</gene>
<sequence>MTILALPDRGWPAYEDALLRLAERRAKPGDAKQLRFLRDLQLVTSDLSDVTDAGQQYFHARFIKEDFATATAVLHAALLDYPPAAAVAQLLFGLDRADRDKADSILRHHGLGEGLTDRTLGAMLTLMHTADVIEYTPKSGAIKVLDSAVGAALPPRSIFIAPETPYGNKAWLRRLLGEATGHVHWLDKHFMPVAFDAIWEAVDGTLVKEVHVLSLRLADHEGRRPIRNYRDLVRELSGRGVDLRWHTIDSSLMKGTHDRWILAENSARNVPNVNAIYTGQHSEMSLSSNLAELEGVFASYWDMSKPFDDQQI</sequence>
<evidence type="ECO:0000313" key="1">
    <source>
        <dbReference type="EMBL" id="KAA1378545.1"/>
    </source>
</evidence>
<proteinExistence type="predicted"/>
<protein>
    <submittedName>
        <fullName evidence="1">Uncharacterized protein</fullName>
    </submittedName>
</protein>
<evidence type="ECO:0000313" key="2">
    <source>
        <dbReference type="Proteomes" id="UP001515100"/>
    </source>
</evidence>